<sequence length="171" mass="18803">MAEAAGEPVVAGGGDIGGKTTQELIAQVDIFAGLPPVHLRRVVDIGLEETFKRGERIFSEGDAGDKFYLILDGAVRISRFVTGIGEEALAVLRAGAYFGEMSLIDEAPRSATALAHERCQLFVVNRADLEDLLFVDRDLAYELLWNLVRTLSRRLRATNDKMTFLATTNKF</sequence>
<accession>D0LNP8</accession>
<feature type="domain" description="Cyclic nucleotide-binding" evidence="1">
    <location>
        <begin position="30"/>
        <end position="150"/>
    </location>
</feature>
<dbReference type="Proteomes" id="UP000001880">
    <property type="component" value="Chromosome"/>
</dbReference>
<dbReference type="PANTHER" id="PTHR23011:SF28">
    <property type="entry name" value="CYCLIC NUCLEOTIDE-BINDING DOMAIN CONTAINING PROTEIN"/>
    <property type="match status" value="1"/>
</dbReference>
<dbReference type="CDD" id="cd00038">
    <property type="entry name" value="CAP_ED"/>
    <property type="match status" value="1"/>
</dbReference>
<protein>
    <submittedName>
        <fullName evidence="2">Putative transcriptional regulator, Crp/Fnr family</fullName>
    </submittedName>
</protein>
<keyword evidence="3" id="KW-1185">Reference proteome</keyword>
<evidence type="ECO:0000313" key="2">
    <source>
        <dbReference type="EMBL" id="ACY16953.1"/>
    </source>
</evidence>
<dbReference type="InterPro" id="IPR014710">
    <property type="entry name" value="RmlC-like_jellyroll"/>
</dbReference>
<dbReference type="Gene3D" id="2.60.120.10">
    <property type="entry name" value="Jelly Rolls"/>
    <property type="match status" value="1"/>
</dbReference>
<dbReference type="KEGG" id="hoh:Hoch_4460"/>
<proteinExistence type="predicted"/>
<dbReference type="InterPro" id="IPR018488">
    <property type="entry name" value="cNMP-bd_CS"/>
</dbReference>
<dbReference type="PANTHER" id="PTHR23011">
    <property type="entry name" value="CYCLIC NUCLEOTIDE-BINDING DOMAIN CONTAINING PROTEIN"/>
    <property type="match status" value="1"/>
</dbReference>
<dbReference type="HOGENOM" id="CLU_075053_16_0_7"/>
<organism evidence="2 3">
    <name type="scientific">Haliangium ochraceum (strain DSM 14365 / JCM 11303 / SMP-2)</name>
    <dbReference type="NCBI Taxonomy" id="502025"/>
    <lineage>
        <taxon>Bacteria</taxon>
        <taxon>Pseudomonadati</taxon>
        <taxon>Myxococcota</taxon>
        <taxon>Polyangia</taxon>
        <taxon>Haliangiales</taxon>
        <taxon>Kofleriaceae</taxon>
        <taxon>Haliangium</taxon>
    </lineage>
</organism>
<name>D0LNP8_HALO1</name>
<dbReference type="SUPFAM" id="SSF51206">
    <property type="entry name" value="cAMP-binding domain-like"/>
    <property type="match status" value="1"/>
</dbReference>
<dbReference type="SMART" id="SM00100">
    <property type="entry name" value="cNMP"/>
    <property type="match status" value="1"/>
</dbReference>
<dbReference type="InterPro" id="IPR018490">
    <property type="entry name" value="cNMP-bd_dom_sf"/>
</dbReference>
<evidence type="ECO:0000313" key="3">
    <source>
        <dbReference type="Proteomes" id="UP000001880"/>
    </source>
</evidence>
<dbReference type="STRING" id="502025.Hoch_4460"/>
<evidence type="ECO:0000259" key="1">
    <source>
        <dbReference type="PROSITE" id="PS50042"/>
    </source>
</evidence>
<reference evidence="2 3" key="1">
    <citation type="journal article" date="2010" name="Stand. Genomic Sci.">
        <title>Complete genome sequence of Haliangium ochraceum type strain (SMP-2).</title>
        <authorList>
            <consortium name="US DOE Joint Genome Institute (JGI-PGF)"/>
            <person name="Ivanova N."/>
            <person name="Daum C."/>
            <person name="Lang E."/>
            <person name="Abt B."/>
            <person name="Kopitz M."/>
            <person name="Saunders E."/>
            <person name="Lapidus A."/>
            <person name="Lucas S."/>
            <person name="Glavina Del Rio T."/>
            <person name="Nolan M."/>
            <person name="Tice H."/>
            <person name="Copeland A."/>
            <person name="Cheng J.F."/>
            <person name="Chen F."/>
            <person name="Bruce D."/>
            <person name="Goodwin L."/>
            <person name="Pitluck S."/>
            <person name="Mavromatis K."/>
            <person name="Pati A."/>
            <person name="Mikhailova N."/>
            <person name="Chen A."/>
            <person name="Palaniappan K."/>
            <person name="Land M."/>
            <person name="Hauser L."/>
            <person name="Chang Y.J."/>
            <person name="Jeffries C.D."/>
            <person name="Detter J.C."/>
            <person name="Brettin T."/>
            <person name="Rohde M."/>
            <person name="Goker M."/>
            <person name="Bristow J."/>
            <person name="Markowitz V."/>
            <person name="Eisen J.A."/>
            <person name="Hugenholtz P."/>
            <person name="Kyrpides N.C."/>
            <person name="Klenk H.P."/>
        </authorList>
    </citation>
    <scope>NUCLEOTIDE SEQUENCE [LARGE SCALE GENOMIC DNA]</scope>
    <source>
        <strain evidence="3">DSM 14365 / CIP 107738 / JCM 11303 / AJ 13395 / SMP-2</strain>
    </source>
</reference>
<dbReference type="PROSITE" id="PS50042">
    <property type="entry name" value="CNMP_BINDING_3"/>
    <property type="match status" value="1"/>
</dbReference>
<dbReference type="Pfam" id="PF00027">
    <property type="entry name" value="cNMP_binding"/>
    <property type="match status" value="1"/>
</dbReference>
<dbReference type="PRINTS" id="PR00103">
    <property type="entry name" value="CAMPKINASE"/>
</dbReference>
<dbReference type="AlphaFoldDB" id="D0LNP8"/>
<dbReference type="eggNOG" id="COG0664">
    <property type="taxonomic scope" value="Bacteria"/>
</dbReference>
<dbReference type="InterPro" id="IPR000595">
    <property type="entry name" value="cNMP-bd_dom"/>
</dbReference>
<dbReference type="EMBL" id="CP001804">
    <property type="protein sequence ID" value="ACY16953.1"/>
    <property type="molecule type" value="Genomic_DNA"/>
</dbReference>
<dbReference type="PROSITE" id="PS00889">
    <property type="entry name" value="CNMP_BINDING_2"/>
    <property type="match status" value="1"/>
</dbReference>
<gene>
    <name evidence="2" type="ordered locus">Hoch_4460</name>
</gene>